<proteinExistence type="inferred from homology"/>
<dbReference type="InterPro" id="IPR036144">
    <property type="entry name" value="RibA-like_sf"/>
</dbReference>
<evidence type="ECO:0000259" key="6">
    <source>
        <dbReference type="Pfam" id="PF00925"/>
    </source>
</evidence>
<dbReference type="EMBL" id="QPMT01000010">
    <property type="protein sequence ID" value="KAF4861709.1"/>
    <property type="molecule type" value="Genomic_DNA"/>
</dbReference>
<feature type="region of interest" description="Disordered" evidence="5">
    <location>
        <begin position="65"/>
        <end position="97"/>
    </location>
</feature>
<dbReference type="GO" id="GO:0005525">
    <property type="term" value="F:GTP binding"/>
    <property type="evidence" value="ECO:0007669"/>
    <property type="project" value="UniProtKB-KW"/>
</dbReference>
<accession>A0A9P5EY67</accession>
<keyword evidence="4" id="KW-0342">GTP-binding</keyword>
<dbReference type="PANTHER" id="PTHR47259:SF2">
    <property type="entry name" value="URACIL-REGULATED PROTEIN 1"/>
    <property type="match status" value="1"/>
</dbReference>
<feature type="domain" description="GTP cyclohydrolase N-terminal" evidence="7">
    <location>
        <begin position="86"/>
        <end position="249"/>
    </location>
</feature>
<dbReference type="RefSeq" id="XP_036497360.1">
    <property type="nucleotide sequence ID" value="XM_036636741.1"/>
</dbReference>
<dbReference type="AlphaFoldDB" id="A0A9P5EY67"/>
<dbReference type="Pfam" id="PF12471">
    <property type="entry name" value="GTP_CH_N"/>
    <property type="match status" value="1"/>
</dbReference>
<evidence type="ECO:0000256" key="2">
    <source>
        <dbReference type="ARBA" id="ARBA00022741"/>
    </source>
</evidence>
<name>A0A9P5EY67_COLSI</name>
<evidence type="ECO:0000313" key="8">
    <source>
        <dbReference type="EMBL" id="KAF4861709.1"/>
    </source>
</evidence>
<dbReference type="InterPro" id="IPR000926">
    <property type="entry name" value="RibA"/>
</dbReference>
<dbReference type="GeneID" id="59271381"/>
<dbReference type="NCBIfam" id="NF005536">
    <property type="entry name" value="PRK07198.1"/>
    <property type="match status" value="1"/>
</dbReference>
<keyword evidence="3" id="KW-0378">Hydrolase</keyword>
<dbReference type="InterPro" id="IPR032677">
    <property type="entry name" value="GTP_cyclohydro_II"/>
</dbReference>
<comment type="caution">
    <text evidence="8">The sequence shown here is derived from an EMBL/GenBank/DDBJ whole genome shotgun (WGS) entry which is preliminary data.</text>
</comment>
<evidence type="ECO:0000259" key="7">
    <source>
        <dbReference type="Pfam" id="PF12471"/>
    </source>
</evidence>
<reference evidence="8" key="1">
    <citation type="submission" date="2019-06" db="EMBL/GenBank/DDBJ databases">
        <authorList>
            <person name="Gan P."/>
            <person name="Shirasu K."/>
        </authorList>
    </citation>
    <scope>NUCLEOTIDE SEQUENCE [LARGE SCALE GENOMIC DNA]</scope>
    <source>
        <strain evidence="8">CAD2</strain>
    </source>
</reference>
<dbReference type="PANTHER" id="PTHR47259">
    <property type="match status" value="1"/>
</dbReference>
<dbReference type="CDD" id="cd00641">
    <property type="entry name" value="GTP_cyclohydro2"/>
    <property type="match status" value="1"/>
</dbReference>
<evidence type="ECO:0000313" key="9">
    <source>
        <dbReference type="Proteomes" id="UP000711996"/>
    </source>
</evidence>
<organism evidence="8 9">
    <name type="scientific">Colletotrichum siamense</name>
    <name type="common">Anthracnose fungus</name>
    <dbReference type="NCBI Taxonomy" id="690259"/>
    <lineage>
        <taxon>Eukaryota</taxon>
        <taxon>Fungi</taxon>
        <taxon>Dikarya</taxon>
        <taxon>Ascomycota</taxon>
        <taxon>Pezizomycotina</taxon>
        <taxon>Sordariomycetes</taxon>
        <taxon>Hypocreomycetidae</taxon>
        <taxon>Glomerellales</taxon>
        <taxon>Glomerellaceae</taxon>
        <taxon>Colletotrichum</taxon>
        <taxon>Colletotrichum gloeosporioides species complex</taxon>
    </lineage>
</organism>
<feature type="domain" description="GTP cyclohydrolase II" evidence="6">
    <location>
        <begin position="290"/>
        <end position="425"/>
    </location>
</feature>
<dbReference type="Pfam" id="PF00925">
    <property type="entry name" value="GTP_cyclohydro2"/>
    <property type="match status" value="1"/>
</dbReference>
<protein>
    <submittedName>
        <fullName evidence="8">GTP cyclohydrolase URC1</fullName>
    </submittedName>
</protein>
<gene>
    <name evidence="8" type="primary">URC1</name>
    <name evidence="8" type="ORF">CGCSCA2_v004532</name>
</gene>
<evidence type="ECO:0000256" key="3">
    <source>
        <dbReference type="ARBA" id="ARBA00022801"/>
    </source>
</evidence>
<evidence type="ECO:0000256" key="4">
    <source>
        <dbReference type="ARBA" id="ARBA00023134"/>
    </source>
</evidence>
<dbReference type="Gene3D" id="3.40.50.10990">
    <property type="entry name" value="GTP cyclohydrolase II"/>
    <property type="match status" value="1"/>
</dbReference>
<dbReference type="Proteomes" id="UP000711996">
    <property type="component" value="Unassembled WGS sequence"/>
</dbReference>
<dbReference type="InterPro" id="IPR022163">
    <property type="entry name" value="GTP_CH_N"/>
</dbReference>
<evidence type="ECO:0000256" key="5">
    <source>
        <dbReference type="SAM" id="MobiDB-lite"/>
    </source>
</evidence>
<keyword evidence="2" id="KW-0547">Nucleotide-binding</keyword>
<comment type="similarity">
    <text evidence="1">Belongs to the GTP cyclohydrolase II family.</text>
</comment>
<keyword evidence="9" id="KW-1185">Reference proteome</keyword>
<dbReference type="GO" id="GO:0009231">
    <property type="term" value="P:riboflavin biosynthetic process"/>
    <property type="evidence" value="ECO:0007669"/>
    <property type="project" value="InterPro"/>
</dbReference>
<dbReference type="SUPFAM" id="SSF142695">
    <property type="entry name" value="RibA-like"/>
    <property type="match status" value="1"/>
</dbReference>
<dbReference type="OrthoDB" id="57939at2759"/>
<sequence>MSTGSPPEEALAQVLGSLRSIQQTQSDLVAAVDSLTQRYHQLSGDANVAAALAPSPAIGVAPEALRTSDAAGGSDQQSSDLTLQAPAIPSSPSQRSGLTSRIILTGGSYSIYYALAVASKQLNLEHRPDFTNTEPAAKIGPFPQWGDPKKIVAMDPWGHLAPWLFKDTIERDNVDIRPTIAITKAHMKLPELEESVRTGRLVPDGKVCINNLGELAVTKFAVEPVWYLPGVAERFGIDEGALRRSLFEHTGGSYPELITRGDIKVFLPPIGGLTVYCFGDPAKMSDESVRLALRIHDECNGSDVFGSDICTCRPYLIFGIEEAVKEAQNGGSGVVIYFRKEGRALGEVTKYREFVYNARKRGEDRASDYFKRTENIAGVKDMRFQALMPDILHWLGIRKIDRMLSMSNMKHDAIVGQGIPIHERVELPEELIPADSRVEIDAKITAGKPTQSLGYFTAGKRMTEEELRAVQGRLWEDIDH</sequence>
<evidence type="ECO:0000256" key="1">
    <source>
        <dbReference type="ARBA" id="ARBA00008131"/>
    </source>
</evidence>
<dbReference type="GO" id="GO:0003935">
    <property type="term" value="F:GTP cyclohydrolase II activity"/>
    <property type="evidence" value="ECO:0007669"/>
    <property type="project" value="InterPro"/>
</dbReference>